<evidence type="ECO:0000313" key="3">
    <source>
        <dbReference type="Proteomes" id="UP001529255"/>
    </source>
</evidence>
<dbReference type="InterPro" id="IPR038141">
    <property type="entry name" value="YutD-like_sf"/>
</dbReference>
<dbReference type="RefSeq" id="WP_285955718.1">
    <property type="nucleotide sequence ID" value="NZ_JASUZV010000004.1"/>
</dbReference>
<evidence type="ECO:0000256" key="1">
    <source>
        <dbReference type="SAM" id="MobiDB-lite"/>
    </source>
</evidence>
<feature type="compositionally biased region" description="Basic and acidic residues" evidence="1">
    <location>
        <begin position="192"/>
        <end position="207"/>
    </location>
</feature>
<dbReference type="Gene3D" id="3.50.4.20">
    <property type="match status" value="1"/>
</dbReference>
<dbReference type="Proteomes" id="UP001529255">
    <property type="component" value="Unassembled WGS sequence"/>
</dbReference>
<gene>
    <name evidence="2" type="ORF">QRD39_03745</name>
</gene>
<proteinExistence type="predicted"/>
<keyword evidence="3" id="KW-1185">Reference proteome</keyword>
<protein>
    <submittedName>
        <fullName evidence="2">YutD family protein</fullName>
    </submittedName>
</protein>
<reference evidence="2 3" key="1">
    <citation type="submission" date="2023-06" db="EMBL/GenBank/DDBJ databases">
        <title>A potential novel species of Streptococcus isolated from human milk sample.</title>
        <authorList>
            <person name="Nguyen H.V."/>
            <person name="Trinh A.T.V."/>
            <person name="Hoang A.T.L."/>
            <person name="Bui L.N.H."/>
            <person name="Tran Q.T.L."/>
            <person name="Trinh T."/>
        </authorList>
    </citation>
    <scope>NUCLEOTIDE SEQUENCE [LARGE SCALE GENOMIC DNA]</scope>
    <source>
        <strain evidence="2 3">VTCC 12812</strain>
    </source>
</reference>
<dbReference type="Pfam" id="PF06265">
    <property type="entry name" value="YutD-like"/>
    <property type="match status" value="1"/>
</dbReference>
<sequence length="242" mass="28703">MRKEILPEMFNYNKYPGPDFVYVADLLKSDACQFTVLENHKDALDATRFGQRFSEIMLKYDYIVGDWSNDQLRLKGFYEDERPNTRKTERISRLSEYLREYCAFGCAYFILKNEEPQLIVFEEENEPRRKRRRSNSRRNSSQEAREKDRNASQKNKSQKASGKQKSDKPKRRDRDQEGPSFEKIKRRPKFKSRPENGGRERKSDFKKSQKQASKSKIPNNVSKKPSKTKSDGHHFTIRKKGN</sequence>
<dbReference type="PIRSF" id="PIRSF012565">
    <property type="entry name" value="DUF1027"/>
    <property type="match status" value="1"/>
</dbReference>
<dbReference type="InterPro" id="IPR009370">
    <property type="entry name" value="YutD-like"/>
</dbReference>
<feature type="compositionally biased region" description="Basic and acidic residues" evidence="1">
    <location>
        <begin position="164"/>
        <end position="183"/>
    </location>
</feature>
<accession>A0ABT7LRE6</accession>
<dbReference type="EMBL" id="JASUZV010000004">
    <property type="protein sequence ID" value="MDL5043221.1"/>
    <property type="molecule type" value="Genomic_DNA"/>
</dbReference>
<feature type="compositionally biased region" description="Polar residues" evidence="1">
    <location>
        <begin position="152"/>
        <end position="163"/>
    </location>
</feature>
<evidence type="ECO:0000313" key="2">
    <source>
        <dbReference type="EMBL" id="MDL5043221.1"/>
    </source>
</evidence>
<comment type="caution">
    <text evidence="2">The sequence shown here is derived from an EMBL/GenBank/DDBJ whole genome shotgun (WGS) entry which is preliminary data.</text>
</comment>
<name>A0ABT7LRE6_9STRE</name>
<feature type="region of interest" description="Disordered" evidence="1">
    <location>
        <begin position="125"/>
        <end position="242"/>
    </location>
</feature>
<organism evidence="2 3">
    <name type="scientific">Streptococcus raffinosi</name>
    <dbReference type="NCBI Taxonomy" id="3053355"/>
    <lineage>
        <taxon>Bacteria</taxon>
        <taxon>Bacillati</taxon>
        <taxon>Bacillota</taxon>
        <taxon>Bacilli</taxon>
        <taxon>Lactobacillales</taxon>
        <taxon>Streptococcaceae</taxon>
        <taxon>Streptococcus</taxon>
    </lineage>
</organism>